<evidence type="ECO:0000313" key="1">
    <source>
        <dbReference type="EMBL" id="BDI33929.1"/>
    </source>
</evidence>
<organism evidence="1 2">
    <name type="scientific">Capsulimonas corticalis</name>
    <dbReference type="NCBI Taxonomy" id="2219043"/>
    <lineage>
        <taxon>Bacteria</taxon>
        <taxon>Bacillati</taxon>
        <taxon>Armatimonadota</taxon>
        <taxon>Armatimonadia</taxon>
        <taxon>Capsulimonadales</taxon>
        <taxon>Capsulimonadaceae</taxon>
        <taxon>Capsulimonas</taxon>
    </lineage>
</organism>
<proteinExistence type="predicted"/>
<reference evidence="1 2" key="1">
    <citation type="journal article" date="2019" name="Int. J. Syst. Evol. Microbiol.">
        <title>Capsulimonas corticalis gen. nov., sp. nov., an aerobic capsulated bacterium, of a novel bacterial order, Capsulimonadales ord. nov., of the class Armatimonadia of the phylum Armatimonadetes.</title>
        <authorList>
            <person name="Li J."/>
            <person name="Kudo C."/>
            <person name="Tonouchi A."/>
        </authorList>
    </citation>
    <scope>NUCLEOTIDE SEQUENCE [LARGE SCALE GENOMIC DNA]</scope>
    <source>
        <strain evidence="1 2">AX-7</strain>
    </source>
</reference>
<accession>A0A402CZK0</accession>
<sequence length="392" mass="43782">MFKFTMFSTILAITACGCLSANPIPQVSDSNLWKTLIVKNSSIKKSCIYWKLDRHEYAYPELDPNKSAAYAYAAEIHAGSSETLARAVSEAILRRNQDLLRGIHTTGIAHFEFNGKTLLSDVQYKAEKLASSSNLPYHLEVREIIDDKYRISIRRSVKSNYTELSGWEGELRTDPNNAGTSTFGAFAGNLRGGANVLVGTPLSQIYPIPASTASLAYPHDILLQRQVNQGKLPLLVRCHVSDKYSRPIMIEIVDGTNGKTRNKYTADGYKLYNDSIWFPSHVQILQMTESGAVLQDEEYNLISAKFNALAKTDLISNGLPIGTHLDDYRFDKNIPVSYAANHGIPSDQKVFSIRPIKDDKLTTKPRRSAVGVYVVCGVMIAFVAILLWRRRR</sequence>
<dbReference type="EMBL" id="AP025739">
    <property type="protein sequence ID" value="BDI33929.1"/>
    <property type="molecule type" value="Genomic_DNA"/>
</dbReference>
<evidence type="ECO:0000313" key="2">
    <source>
        <dbReference type="Proteomes" id="UP000287394"/>
    </source>
</evidence>
<dbReference type="Proteomes" id="UP000287394">
    <property type="component" value="Chromosome"/>
</dbReference>
<gene>
    <name evidence="1" type="ORF">CCAX7_59800</name>
</gene>
<dbReference type="PROSITE" id="PS51257">
    <property type="entry name" value="PROKAR_LIPOPROTEIN"/>
    <property type="match status" value="1"/>
</dbReference>
<name>A0A402CZK0_9BACT</name>
<dbReference type="KEGG" id="ccot:CCAX7_59800"/>
<dbReference type="RefSeq" id="WP_125206111.1">
    <property type="nucleotide sequence ID" value="NZ_AP025739.1"/>
</dbReference>
<dbReference type="AlphaFoldDB" id="A0A402CZK0"/>
<keyword evidence="2" id="KW-1185">Reference proteome</keyword>
<protein>
    <submittedName>
        <fullName evidence="1">Uncharacterized protein</fullName>
    </submittedName>
</protein>